<reference evidence="12 13" key="1">
    <citation type="submission" date="2019-02" db="EMBL/GenBank/DDBJ databases">
        <title>Sequencing the genomes of 1000 actinobacteria strains.</title>
        <authorList>
            <person name="Klenk H.-P."/>
        </authorList>
    </citation>
    <scope>NUCLEOTIDE SEQUENCE [LARGE SCALE GENOMIC DNA]</scope>
    <source>
        <strain evidence="12 13">DSM 17364</strain>
    </source>
</reference>
<evidence type="ECO:0000256" key="7">
    <source>
        <dbReference type="ARBA" id="ARBA00022692"/>
    </source>
</evidence>
<keyword evidence="5 10" id="KW-1003">Cell membrane</keyword>
<comment type="similarity">
    <text evidence="3 10">Belongs to the binding-protein-dependent transport system permease family. CysTW subfamily.</text>
</comment>
<dbReference type="PANTHER" id="PTHR42922:SF1">
    <property type="entry name" value="PHOSPHATE TRANSPORT SYSTEM PERMEASE PROTEIN PSTA"/>
    <property type="match status" value="1"/>
</dbReference>
<feature type="transmembrane region" description="Helical" evidence="10">
    <location>
        <begin position="269"/>
        <end position="290"/>
    </location>
</feature>
<keyword evidence="6" id="KW-0592">Phosphate transport</keyword>
<feature type="transmembrane region" description="Helical" evidence="10">
    <location>
        <begin position="186"/>
        <end position="213"/>
    </location>
</feature>
<dbReference type="GO" id="GO:0035435">
    <property type="term" value="P:phosphate ion transmembrane transport"/>
    <property type="evidence" value="ECO:0007669"/>
    <property type="project" value="InterPro"/>
</dbReference>
<evidence type="ECO:0000313" key="13">
    <source>
        <dbReference type="Proteomes" id="UP000292685"/>
    </source>
</evidence>
<evidence type="ECO:0000256" key="9">
    <source>
        <dbReference type="ARBA" id="ARBA00023136"/>
    </source>
</evidence>
<evidence type="ECO:0000256" key="6">
    <source>
        <dbReference type="ARBA" id="ARBA00022592"/>
    </source>
</evidence>
<dbReference type="PROSITE" id="PS50928">
    <property type="entry name" value="ABC_TM1"/>
    <property type="match status" value="1"/>
</dbReference>
<dbReference type="AlphaFoldDB" id="A0A4Q8AHI7"/>
<dbReference type="Gene3D" id="1.10.3720.10">
    <property type="entry name" value="MetI-like"/>
    <property type="match status" value="1"/>
</dbReference>
<comment type="function">
    <text evidence="1">Part of the binding-protein-dependent transport system for phosphate; probably responsible for the translocation of the substrate across the membrane.</text>
</comment>
<dbReference type="InterPro" id="IPR035906">
    <property type="entry name" value="MetI-like_sf"/>
</dbReference>
<keyword evidence="7 10" id="KW-0812">Transmembrane</keyword>
<dbReference type="SUPFAM" id="SSF161098">
    <property type="entry name" value="MetI-like"/>
    <property type="match status" value="1"/>
</dbReference>
<dbReference type="GO" id="GO:0005886">
    <property type="term" value="C:plasma membrane"/>
    <property type="evidence" value="ECO:0007669"/>
    <property type="project" value="UniProtKB-SubCell"/>
</dbReference>
<feature type="transmembrane region" description="Helical" evidence="10">
    <location>
        <begin position="83"/>
        <end position="105"/>
    </location>
</feature>
<evidence type="ECO:0000256" key="10">
    <source>
        <dbReference type="RuleBase" id="RU363043"/>
    </source>
</evidence>
<dbReference type="RefSeq" id="WP_130451740.1">
    <property type="nucleotide sequence ID" value="NZ_SHLA01000001.1"/>
</dbReference>
<dbReference type="InterPro" id="IPR051408">
    <property type="entry name" value="Phosphate_transprt_permease"/>
</dbReference>
<evidence type="ECO:0000256" key="2">
    <source>
        <dbReference type="ARBA" id="ARBA00004651"/>
    </source>
</evidence>
<keyword evidence="4" id="KW-0813">Transport</keyword>
<proteinExistence type="inferred from homology"/>
<dbReference type="InterPro" id="IPR005672">
    <property type="entry name" value="Phosphate_PstA"/>
</dbReference>
<dbReference type="InterPro" id="IPR000515">
    <property type="entry name" value="MetI-like"/>
</dbReference>
<gene>
    <name evidence="12" type="ORF">EV380_2967</name>
</gene>
<comment type="subcellular location">
    <subcellularLocation>
        <location evidence="2 10">Cell membrane</location>
        <topology evidence="2 10">Multi-pass membrane protein</topology>
    </subcellularLocation>
</comment>
<feature type="transmembrane region" description="Helical" evidence="10">
    <location>
        <begin position="148"/>
        <end position="174"/>
    </location>
</feature>
<feature type="transmembrane region" description="Helical" evidence="10">
    <location>
        <begin position="219"/>
        <end position="237"/>
    </location>
</feature>
<dbReference type="NCBIfam" id="TIGR00974">
    <property type="entry name" value="3a0107s02c"/>
    <property type="match status" value="1"/>
</dbReference>
<evidence type="ECO:0000256" key="4">
    <source>
        <dbReference type="ARBA" id="ARBA00022448"/>
    </source>
</evidence>
<evidence type="ECO:0000259" key="11">
    <source>
        <dbReference type="PROSITE" id="PS50928"/>
    </source>
</evidence>
<name>A0A4Q8AHI7_9MICC</name>
<feature type="transmembrane region" description="Helical" evidence="10">
    <location>
        <begin position="51"/>
        <end position="71"/>
    </location>
</feature>
<dbReference type="PANTHER" id="PTHR42922">
    <property type="entry name" value="PHOSPHATE TRANSPORT SYSTEM PERMEASE PROTEIN PSTA"/>
    <property type="match status" value="1"/>
</dbReference>
<keyword evidence="9 10" id="KW-0472">Membrane</keyword>
<organism evidence="12 13">
    <name type="scientific">Zhihengliuella halotolerans</name>
    <dbReference type="NCBI Taxonomy" id="370736"/>
    <lineage>
        <taxon>Bacteria</taxon>
        <taxon>Bacillati</taxon>
        <taxon>Actinomycetota</taxon>
        <taxon>Actinomycetes</taxon>
        <taxon>Micrococcales</taxon>
        <taxon>Micrococcaceae</taxon>
        <taxon>Zhihengliuella</taxon>
    </lineage>
</organism>
<dbReference type="CDD" id="cd06261">
    <property type="entry name" value="TM_PBP2"/>
    <property type="match status" value="1"/>
</dbReference>
<feature type="domain" description="ABC transmembrane type-1" evidence="11">
    <location>
        <begin position="148"/>
        <end position="360"/>
    </location>
</feature>
<protein>
    <recommendedName>
        <fullName evidence="10">Phosphate transport system permease protein PstA</fullName>
    </recommendedName>
</protein>
<dbReference type="GO" id="GO:0005315">
    <property type="term" value="F:phosphate transmembrane transporter activity"/>
    <property type="evidence" value="ECO:0007669"/>
    <property type="project" value="InterPro"/>
</dbReference>
<feature type="transmembrane region" description="Helical" evidence="10">
    <location>
        <begin position="25"/>
        <end position="45"/>
    </location>
</feature>
<keyword evidence="13" id="KW-1185">Reference proteome</keyword>
<comment type="caution">
    <text evidence="12">The sequence shown here is derived from an EMBL/GenBank/DDBJ whole genome shotgun (WGS) entry which is preliminary data.</text>
</comment>
<dbReference type="Pfam" id="PF00528">
    <property type="entry name" value="BPD_transp_1"/>
    <property type="match status" value="1"/>
</dbReference>
<evidence type="ECO:0000256" key="8">
    <source>
        <dbReference type="ARBA" id="ARBA00022989"/>
    </source>
</evidence>
<dbReference type="EMBL" id="SHLA01000001">
    <property type="protein sequence ID" value="RZU63351.1"/>
    <property type="molecule type" value="Genomic_DNA"/>
</dbReference>
<evidence type="ECO:0000256" key="3">
    <source>
        <dbReference type="ARBA" id="ARBA00007069"/>
    </source>
</evidence>
<sequence length="374" mass="39534">MTANVKTELENKGRSRLTVGQKPRWTWAACLAGSAIVAAAVLALIGFNVAGWAVLTAVLYVISMYVATLTIENRRKATDGMWTNLVVGAFLVALLPLISVIWTVLSIGLPGLLAPGFLASDMLGVTGAVDQQSVAEGTGVLGGVKHALIGSLLITLGATVISVPIGLLTSIYLVEYSRGGVFSKAITFFVDVMTGIPSIVAGLFAAGLMMTLVGPGTNVMGFSAVLALSVLMIPVVVRSTEEMLRVVPNELREASYALGVRKWRTILKVVIPTSISGIASGVTLAIARVIGETAPILVTAGVAIQTNWNLFQDWMMSLPVYIYRQMMFPTAPSAPDPSEQRAWAAALVLIIIVMLLNLIARIVAKTFAPKKSGR</sequence>
<evidence type="ECO:0000256" key="5">
    <source>
        <dbReference type="ARBA" id="ARBA00022475"/>
    </source>
</evidence>
<dbReference type="Proteomes" id="UP000292685">
    <property type="component" value="Unassembled WGS sequence"/>
</dbReference>
<keyword evidence="8 10" id="KW-1133">Transmembrane helix</keyword>
<dbReference type="OrthoDB" id="9775069at2"/>
<accession>A0A4Q8AHI7</accession>
<evidence type="ECO:0000313" key="12">
    <source>
        <dbReference type="EMBL" id="RZU63351.1"/>
    </source>
</evidence>
<feature type="transmembrane region" description="Helical" evidence="10">
    <location>
        <begin position="342"/>
        <end position="364"/>
    </location>
</feature>
<evidence type="ECO:0000256" key="1">
    <source>
        <dbReference type="ARBA" id="ARBA00003510"/>
    </source>
</evidence>